<evidence type="ECO:0000313" key="3">
    <source>
        <dbReference type="Proteomes" id="UP000322699"/>
    </source>
</evidence>
<gene>
    <name evidence="2" type="ORF">LF1_53460</name>
</gene>
<sequence length="180" mass="19492">MNARTLGIALALGWLALPLAACAGAIFMLDDELSPMSVAVAAALSLPFIVGTTLYVYIACKRCIALPHNRLLPRLIFALPLIGLAGWATFLNTTPRRITPDTVSDSPIDKYWYSAPQTAYGSPFPYLRYFDDPIPDRGYPEIGGSLLDYTAVFGNLTLWAFCVFVLVSLAYTLLPPADGG</sequence>
<evidence type="ECO:0000313" key="2">
    <source>
        <dbReference type="EMBL" id="KAA1257497.1"/>
    </source>
</evidence>
<keyword evidence="1" id="KW-0812">Transmembrane</keyword>
<evidence type="ECO:0000256" key="1">
    <source>
        <dbReference type="SAM" id="Phobius"/>
    </source>
</evidence>
<feature type="transmembrane region" description="Helical" evidence="1">
    <location>
        <begin position="38"/>
        <end position="59"/>
    </location>
</feature>
<proteinExistence type="predicted"/>
<dbReference type="AlphaFoldDB" id="A0A5B1C8Q6"/>
<organism evidence="2 3">
    <name type="scientific">Rubripirellula obstinata</name>
    <dbReference type="NCBI Taxonomy" id="406547"/>
    <lineage>
        <taxon>Bacteria</taxon>
        <taxon>Pseudomonadati</taxon>
        <taxon>Planctomycetota</taxon>
        <taxon>Planctomycetia</taxon>
        <taxon>Pirellulales</taxon>
        <taxon>Pirellulaceae</taxon>
        <taxon>Rubripirellula</taxon>
    </lineage>
</organism>
<keyword evidence="1" id="KW-0472">Membrane</keyword>
<protein>
    <submittedName>
        <fullName evidence="2">Uncharacterized protein</fullName>
    </submittedName>
</protein>
<dbReference type="EMBL" id="VRLW01000002">
    <property type="protein sequence ID" value="KAA1257497.1"/>
    <property type="molecule type" value="Genomic_DNA"/>
</dbReference>
<accession>A0A5B1C8Q6</accession>
<feature type="transmembrane region" description="Helical" evidence="1">
    <location>
        <begin position="156"/>
        <end position="174"/>
    </location>
</feature>
<comment type="caution">
    <text evidence="2">The sequence shown here is derived from an EMBL/GenBank/DDBJ whole genome shotgun (WGS) entry which is preliminary data.</text>
</comment>
<feature type="transmembrane region" description="Helical" evidence="1">
    <location>
        <begin position="71"/>
        <end position="90"/>
    </location>
</feature>
<dbReference type="Proteomes" id="UP000322699">
    <property type="component" value="Unassembled WGS sequence"/>
</dbReference>
<keyword evidence="1" id="KW-1133">Transmembrane helix</keyword>
<reference evidence="2 3" key="1">
    <citation type="submission" date="2019-08" db="EMBL/GenBank/DDBJ databases">
        <title>Deep-cultivation of Planctomycetes and their phenomic and genomic characterization uncovers novel biology.</title>
        <authorList>
            <person name="Wiegand S."/>
            <person name="Jogler M."/>
            <person name="Boedeker C."/>
            <person name="Pinto D."/>
            <person name="Vollmers J."/>
            <person name="Rivas-Marin E."/>
            <person name="Kohn T."/>
            <person name="Peeters S.H."/>
            <person name="Heuer A."/>
            <person name="Rast P."/>
            <person name="Oberbeckmann S."/>
            <person name="Bunk B."/>
            <person name="Jeske O."/>
            <person name="Meyerdierks A."/>
            <person name="Storesund J.E."/>
            <person name="Kallscheuer N."/>
            <person name="Luecker S."/>
            <person name="Lage O.M."/>
            <person name="Pohl T."/>
            <person name="Merkel B.J."/>
            <person name="Hornburger P."/>
            <person name="Mueller R.-W."/>
            <person name="Bruemmer F."/>
            <person name="Labrenz M."/>
            <person name="Spormann A.M."/>
            <person name="Op Den Camp H."/>
            <person name="Overmann J."/>
            <person name="Amann R."/>
            <person name="Jetten M.S.M."/>
            <person name="Mascher T."/>
            <person name="Medema M.H."/>
            <person name="Devos D.P."/>
            <person name="Kaster A.-K."/>
            <person name="Ovreas L."/>
            <person name="Rohde M."/>
            <person name="Galperin M.Y."/>
            <person name="Jogler C."/>
        </authorList>
    </citation>
    <scope>NUCLEOTIDE SEQUENCE [LARGE SCALE GENOMIC DNA]</scope>
    <source>
        <strain evidence="2 3">LF1</strain>
    </source>
</reference>
<keyword evidence="3" id="KW-1185">Reference proteome</keyword>
<name>A0A5B1C8Q6_9BACT</name>